<dbReference type="PANTHER" id="PTHR33164">
    <property type="entry name" value="TRANSCRIPTIONAL REGULATOR, MARR FAMILY"/>
    <property type="match status" value="1"/>
</dbReference>
<dbReference type="PANTHER" id="PTHR33164:SF64">
    <property type="entry name" value="TRANSCRIPTIONAL REGULATOR SLYA"/>
    <property type="match status" value="1"/>
</dbReference>
<dbReference type="AlphaFoldDB" id="A0A8J2ZL66"/>
<reference evidence="5" key="2">
    <citation type="submission" date="2020-09" db="EMBL/GenBank/DDBJ databases">
        <authorList>
            <person name="Sun Q."/>
            <person name="Zhou Y."/>
        </authorList>
    </citation>
    <scope>NUCLEOTIDE SEQUENCE</scope>
    <source>
        <strain evidence="5">CGMCC 1.15762</strain>
    </source>
</reference>
<dbReference type="InterPro" id="IPR039422">
    <property type="entry name" value="MarR/SlyA-like"/>
</dbReference>
<dbReference type="GO" id="GO:0003700">
    <property type="term" value="F:DNA-binding transcription factor activity"/>
    <property type="evidence" value="ECO:0007669"/>
    <property type="project" value="InterPro"/>
</dbReference>
<dbReference type="RefSeq" id="WP_188790706.1">
    <property type="nucleotide sequence ID" value="NZ_BMJV01000005.1"/>
</dbReference>
<protein>
    <recommendedName>
        <fullName evidence="4">HTH marR-type domain-containing protein</fullName>
    </recommendedName>
</protein>
<accession>A0A8J2ZL66</accession>
<dbReference type="SMART" id="SM00347">
    <property type="entry name" value="HTH_MARR"/>
    <property type="match status" value="1"/>
</dbReference>
<proteinExistence type="predicted"/>
<dbReference type="Proteomes" id="UP000617145">
    <property type="component" value="Unassembled WGS sequence"/>
</dbReference>
<evidence type="ECO:0000256" key="1">
    <source>
        <dbReference type="ARBA" id="ARBA00023015"/>
    </source>
</evidence>
<evidence type="ECO:0000313" key="6">
    <source>
        <dbReference type="Proteomes" id="UP000617145"/>
    </source>
</evidence>
<dbReference type="InterPro" id="IPR036388">
    <property type="entry name" value="WH-like_DNA-bd_sf"/>
</dbReference>
<dbReference type="GO" id="GO:0003677">
    <property type="term" value="F:DNA binding"/>
    <property type="evidence" value="ECO:0007669"/>
    <property type="project" value="UniProtKB-KW"/>
</dbReference>
<dbReference type="InterPro" id="IPR036390">
    <property type="entry name" value="WH_DNA-bd_sf"/>
</dbReference>
<feature type="domain" description="HTH marR-type" evidence="4">
    <location>
        <begin position="9"/>
        <end position="142"/>
    </location>
</feature>
<dbReference type="PROSITE" id="PS01117">
    <property type="entry name" value="HTH_MARR_1"/>
    <property type="match status" value="1"/>
</dbReference>
<keyword evidence="2" id="KW-0238">DNA-binding</keyword>
<sequence length="161" mass="17642">MTNPPASSRARFGLRFSLLARRWRRAIDAHLAEAGLTDATWVPLVHLQETGGGITQKALALLVGVDGSSLVRIIDILAREGLVERRAEPSDGRARLIHLTEAGQARVAEIRAELVRAETHILADLRDEDIDAMTALLGQIDARLEEDEAARDAAKRKDRSP</sequence>
<dbReference type="InterPro" id="IPR023187">
    <property type="entry name" value="Tscrpt_reg_MarR-type_CS"/>
</dbReference>
<organism evidence="5 6">
    <name type="scientific">Salipiger pallidus</name>
    <dbReference type="NCBI Taxonomy" id="1775170"/>
    <lineage>
        <taxon>Bacteria</taxon>
        <taxon>Pseudomonadati</taxon>
        <taxon>Pseudomonadota</taxon>
        <taxon>Alphaproteobacteria</taxon>
        <taxon>Rhodobacterales</taxon>
        <taxon>Roseobacteraceae</taxon>
        <taxon>Salipiger</taxon>
    </lineage>
</organism>
<name>A0A8J2ZL66_9RHOB</name>
<gene>
    <name evidence="5" type="ORF">GCM10011415_26540</name>
</gene>
<dbReference type="PROSITE" id="PS50995">
    <property type="entry name" value="HTH_MARR_2"/>
    <property type="match status" value="1"/>
</dbReference>
<reference evidence="5" key="1">
    <citation type="journal article" date="2014" name="Int. J. Syst. Evol. Microbiol.">
        <title>Complete genome sequence of Corynebacterium casei LMG S-19264T (=DSM 44701T), isolated from a smear-ripened cheese.</title>
        <authorList>
            <consortium name="US DOE Joint Genome Institute (JGI-PGF)"/>
            <person name="Walter F."/>
            <person name="Albersmeier A."/>
            <person name="Kalinowski J."/>
            <person name="Ruckert C."/>
        </authorList>
    </citation>
    <scope>NUCLEOTIDE SEQUENCE</scope>
    <source>
        <strain evidence="5">CGMCC 1.15762</strain>
    </source>
</reference>
<dbReference type="GO" id="GO:0006950">
    <property type="term" value="P:response to stress"/>
    <property type="evidence" value="ECO:0007669"/>
    <property type="project" value="TreeGrafter"/>
</dbReference>
<dbReference type="SUPFAM" id="SSF46785">
    <property type="entry name" value="Winged helix' DNA-binding domain"/>
    <property type="match status" value="1"/>
</dbReference>
<keyword evidence="6" id="KW-1185">Reference proteome</keyword>
<dbReference type="InterPro" id="IPR000835">
    <property type="entry name" value="HTH_MarR-typ"/>
</dbReference>
<keyword evidence="1" id="KW-0805">Transcription regulation</keyword>
<keyword evidence="3" id="KW-0804">Transcription</keyword>
<evidence type="ECO:0000256" key="3">
    <source>
        <dbReference type="ARBA" id="ARBA00023163"/>
    </source>
</evidence>
<evidence type="ECO:0000256" key="2">
    <source>
        <dbReference type="ARBA" id="ARBA00023125"/>
    </source>
</evidence>
<comment type="caution">
    <text evidence="5">The sequence shown here is derived from an EMBL/GenBank/DDBJ whole genome shotgun (WGS) entry which is preliminary data.</text>
</comment>
<evidence type="ECO:0000313" key="5">
    <source>
        <dbReference type="EMBL" id="GGG76502.1"/>
    </source>
</evidence>
<evidence type="ECO:0000259" key="4">
    <source>
        <dbReference type="PROSITE" id="PS50995"/>
    </source>
</evidence>
<dbReference type="PRINTS" id="PR00598">
    <property type="entry name" value="HTHMARR"/>
</dbReference>
<dbReference type="Gene3D" id="1.10.10.10">
    <property type="entry name" value="Winged helix-like DNA-binding domain superfamily/Winged helix DNA-binding domain"/>
    <property type="match status" value="1"/>
</dbReference>
<dbReference type="Pfam" id="PF12802">
    <property type="entry name" value="MarR_2"/>
    <property type="match status" value="1"/>
</dbReference>
<dbReference type="EMBL" id="BMJV01000005">
    <property type="protein sequence ID" value="GGG76502.1"/>
    <property type="molecule type" value="Genomic_DNA"/>
</dbReference>